<feature type="region of interest" description="Disordered" evidence="1">
    <location>
        <begin position="82"/>
        <end position="104"/>
    </location>
</feature>
<dbReference type="InterPro" id="IPR007062">
    <property type="entry name" value="PPI-2"/>
</dbReference>
<evidence type="ECO:0000313" key="2">
    <source>
        <dbReference type="EMBL" id="GAV27802.1"/>
    </source>
</evidence>
<dbReference type="EMBL" id="BDGI01000046">
    <property type="protein sequence ID" value="GAV27802.1"/>
    <property type="molecule type" value="Genomic_DNA"/>
</dbReference>
<dbReference type="Pfam" id="PF04979">
    <property type="entry name" value="IPP-2"/>
    <property type="match status" value="1"/>
</dbReference>
<dbReference type="PANTHER" id="PTHR12398:SF20">
    <property type="entry name" value="PROTEIN PHOSPHATASE 1 REGULATORY INHIBITOR SUBUNIT 2"/>
    <property type="match status" value="1"/>
</dbReference>
<name>A0A1Q2YE37_9ASCO</name>
<organism evidence="2 3">
    <name type="scientific">Pichia membranifaciens</name>
    <dbReference type="NCBI Taxonomy" id="4926"/>
    <lineage>
        <taxon>Eukaryota</taxon>
        <taxon>Fungi</taxon>
        <taxon>Dikarya</taxon>
        <taxon>Ascomycota</taxon>
        <taxon>Saccharomycotina</taxon>
        <taxon>Pichiomycetes</taxon>
        <taxon>Pichiales</taxon>
        <taxon>Pichiaceae</taxon>
        <taxon>Pichia</taxon>
    </lineage>
</organism>
<dbReference type="PANTHER" id="PTHR12398">
    <property type="entry name" value="PROTEIN PHOSPHATASE INHIBITOR"/>
    <property type="match status" value="1"/>
</dbReference>
<dbReference type="GO" id="GO:0009966">
    <property type="term" value="P:regulation of signal transduction"/>
    <property type="evidence" value="ECO:0007669"/>
    <property type="project" value="InterPro"/>
</dbReference>
<evidence type="ECO:0008006" key="4">
    <source>
        <dbReference type="Google" id="ProtNLM"/>
    </source>
</evidence>
<dbReference type="GO" id="GO:0004864">
    <property type="term" value="F:protein phosphatase inhibitor activity"/>
    <property type="evidence" value="ECO:0007669"/>
    <property type="project" value="InterPro"/>
</dbReference>
<dbReference type="OrthoDB" id="3996456at2759"/>
<proteinExistence type="predicted"/>
<gene>
    <name evidence="2" type="ORF">PMKS-001270</name>
</gene>
<keyword evidence="3" id="KW-1185">Reference proteome</keyword>
<reference evidence="2 3" key="1">
    <citation type="submission" date="2016-08" db="EMBL/GenBank/DDBJ databases">
        <title>Whole genome shotgun sequence of Pichia membranifaciens KS47-1.</title>
        <authorList>
            <person name="Konishi M."/>
            <person name="Ishida M."/>
            <person name="Arakawa T."/>
            <person name="Kato Y."/>
            <person name="Horiuchi J."/>
        </authorList>
    </citation>
    <scope>NUCLEOTIDE SEQUENCE [LARGE SCALE GENOMIC DNA]</scope>
    <source>
        <strain evidence="2 3">KS47-1</strain>
    </source>
</reference>
<dbReference type="AlphaFoldDB" id="A0A1Q2YE37"/>
<feature type="region of interest" description="Disordered" evidence="1">
    <location>
        <begin position="1"/>
        <end position="66"/>
    </location>
</feature>
<feature type="compositionally biased region" description="Acidic residues" evidence="1">
    <location>
        <begin position="94"/>
        <end position="104"/>
    </location>
</feature>
<evidence type="ECO:0000313" key="3">
    <source>
        <dbReference type="Proteomes" id="UP000186136"/>
    </source>
</evidence>
<dbReference type="Proteomes" id="UP000186136">
    <property type="component" value="Unassembled WGS sequence"/>
</dbReference>
<feature type="compositionally biased region" description="Acidic residues" evidence="1">
    <location>
        <begin position="14"/>
        <end position="34"/>
    </location>
</feature>
<comment type="caution">
    <text evidence="2">The sequence shown here is derived from an EMBL/GenBank/DDBJ whole genome shotgun (WGS) entry which is preliminary data.</text>
</comment>
<accession>A0A1Q2YE37</accession>
<protein>
    <recommendedName>
        <fullName evidence="4">Protein phosphatase inhibitor 2</fullName>
    </recommendedName>
</protein>
<sequence>MKIDEPKTPYEGGADGDADQEDAFELGEGLDDADDVKKGQIEVVGGEAPEAPASEVPDAAEPSAEEKHRIFEEKRKQHYHLKAAPLKEHHGLAVDDDEADEDQA</sequence>
<evidence type="ECO:0000256" key="1">
    <source>
        <dbReference type="SAM" id="MobiDB-lite"/>
    </source>
</evidence>